<organism evidence="4 5">
    <name type="scientific">Centaurea solstitialis</name>
    <name type="common">yellow star-thistle</name>
    <dbReference type="NCBI Taxonomy" id="347529"/>
    <lineage>
        <taxon>Eukaryota</taxon>
        <taxon>Viridiplantae</taxon>
        <taxon>Streptophyta</taxon>
        <taxon>Embryophyta</taxon>
        <taxon>Tracheophyta</taxon>
        <taxon>Spermatophyta</taxon>
        <taxon>Magnoliopsida</taxon>
        <taxon>eudicotyledons</taxon>
        <taxon>Gunneridae</taxon>
        <taxon>Pentapetalae</taxon>
        <taxon>asterids</taxon>
        <taxon>campanulids</taxon>
        <taxon>Asterales</taxon>
        <taxon>Asteraceae</taxon>
        <taxon>Carduoideae</taxon>
        <taxon>Cardueae</taxon>
        <taxon>Centaureinae</taxon>
        <taxon>Centaurea</taxon>
    </lineage>
</organism>
<feature type="compositionally biased region" description="Acidic residues" evidence="1">
    <location>
        <begin position="304"/>
        <end position="323"/>
    </location>
</feature>
<dbReference type="InterPro" id="IPR025312">
    <property type="entry name" value="DUF4216"/>
</dbReference>
<dbReference type="Pfam" id="PF13952">
    <property type="entry name" value="DUF4216"/>
    <property type="match status" value="1"/>
</dbReference>
<name>A0AA38TRY3_9ASTR</name>
<dbReference type="PANTHER" id="PTHR48258">
    <property type="entry name" value="DUF4218 DOMAIN-CONTAINING PROTEIN-RELATED"/>
    <property type="match status" value="1"/>
</dbReference>
<evidence type="ECO:0000259" key="2">
    <source>
        <dbReference type="Pfam" id="PF13952"/>
    </source>
</evidence>
<accession>A0AA38TRY3</accession>
<evidence type="ECO:0000256" key="1">
    <source>
        <dbReference type="SAM" id="MobiDB-lite"/>
    </source>
</evidence>
<feature type="compositionally biased region" description="Polar residues" evidence="1">
    <location>
        <begin position="332"/>
        <end position="356"/>
    </location>
</feature>
<dbReference type="Proteomes" id="UP001172457">
    <property type="component" value="Chromosome 2"/>
</dbReference>
<feature type="domain" description="DUF4216" evidence="2">
    <location>
        <begin position="209"/>
        <end position="239"/>
    </location>
</feature>
<evidence type="ECO:0008006" key="6">
    <source>
        <dbReference type="Google" id="ProtNLM"/>
    </source>
</evidence>
<evidence type="ECO:0000259" key="3">
    <source>
        <dbReference type="Pfam" id="PF13960"/>
    </source>
</evidence>
<evidence type="ECO:0000313" key="5">
    <source>
        <dbReference type="Proteomes" id="UP001172457"/>
    </source>
</evidence>
<protein>
    <recommendedName>
        <fullName evidence="6">DUF4218 domain-containing protein</fullName>
    </recommendedName>
</protein>
<dbReference type="Pfam" id="PF13960">
    <property type="entry name" value="DUF4218"/>
    <property type="match status" value="1"/>
</dbReference>
<dbReference type="EMBL" id="JARYMX010000002">
    <property type="protein sequence ID" value="KAJ9561963.1"/>
    <property type="molecule type" value="Genomic_DNA"/>
</dbReference>
<feature type="domain" description="DUF4218" evidence="3">
    <location>
        <begin position="11"/>
        <end position="58"/>
    </location>
</feature>
<dbReference type="PANTHER" id="PTHR48258:SF4">
    <property type="entry name" value="DUF4216 DOMAIN-CONTAINING PROTEIN"/>
    <property type="match status" value="1"/>
</dbReference>
<dbReference type="InterPro" id="IPR025452">
    <property type="entry name" value="DUF4218"/>
</dbReference>
<keyword evidence="5" id="KW-1185">Reference proteome</keyword>
<feature type="region of interest" description="Disordered" evidence="1">
    <location>
        <begin position="301"/>
        <end position="368"/>
    </location>
</feature>
<sequence length="384" mass="44098">MDVSLREASGSLKRTVRNRARVEGSIHVEAYLINELATYCSLYYEKSVEMRLNCESRNFAPECESSNPRLRILKTSCHPLYDKAERYYLLGDEDFHKAYTYFLLNYEEFQSHKLMKQGSTNVELITLLVMSRFDPTIYHLKVLAQKPMHWVWRHPCYFVNVQIIPHIIVEYAVDYYGLLEEVLEIEYHGYGLGRCIVPIFKCTWFDTVNDNPFILASQAEQVYYVPYPSNSLKDSWSVVKTKPRGYKRSQIDENVDGESFFQENDRIAPIGGSEDVDERICLVTEEDDVEVANDGWGNWHVEESSDEEEKFQDSDNDFEDEEPDLHIENDVCPSSAQHMGTTPSHQTVGAFSSGSAQPDELESSNLKSTVAAWSGTTSFGKETT</sequence>
<proteinExistence type="predicted"/>
<gene>
    <name evidence="4" type="ORF">OSB04_007123</name>
</gene>
<dbReference type="AlphaFoldDB" id="A0AA38TRY3"/>
<evidence type="ECO:0000313" key="4">
    <source>
        <dbReference type="EMBL" id="KAJ9561963.1"/>
    </source>
</evidence>
<comment type="caution">
    <text evidence="4">The sequence shown here is derived from an EMBL/GenBank/DDBJ whole genome shotgun (WGS) entry which is preliminary data.</text>
</comment>
<reference evidence="4" key="1">
    <citation type="submission" date="2023-03" db="EMBL/GenBank/DDBJ databases">
        <title>Chromosome-scale reference genome and RAD-based genetic map of yellow starthistle (Centaurea solstitialis) reveal putative structural variation and QTLs associated with invader traits.</title>
        <authorList>
            <person name="Reatini B."/>
            <person name="Cang F.A."/>
            <person name="Jiang Q."/>
            <person name="Mckibben M.T.W."/>
            <person name="Barker M.S."/>
            <person name="Rieseberg L.H."/>
            <person name="Dlugosch K.M."/>
        </authorList>
    </citation>
    <scope>NUCLEOTIDE SEQUENCE</scope>
    <source>
        <strain evidence="4">CAN-66</strain>
        <tissue evidence="4">Leaf</tissue>
    </source>
</reference>